<name>A0A918DDJ7_9RHOB</name>
<dbReference type="EMBL" id="BMLP01000007">
    <property type="protein sequence ID" value="GGO36738.1"/>
    <property type="molecule type" value="Genomic_DNA"/>
</dbReference>
<protein>
    <recommendedName>
        <fullName evidence="2">Putative Flp pilus-assembly TadG-like N-terminal domain-containing protein</fullName>
    </recommendedName>
</protein>
<keyword evidence="1" id="KW-0472">Membrane</keyword>
<dbReference type="RefSeq" id="WP_146287811.1">
    <property type="nucleotide sequence ID" value="NZ_BMLP01000007.1"/>
</dbReference>
<evidence type="ECO:0000313" key="4">
    <source>
        <dbReference type="Proteomes" id="UP000598196"/>
    </source>
</evidence>
<dbReference type="OrthoDB" id="8014659at2"/>
<comment type="caution">
    <text evidence="3">The sequence shown here is derived from an EMBL/GenBank/DDBJ whole genome shotgun (WGS) entry which is preliminary data.</text>
</comment>
<dbReference type="Proteomes" id="UP000598196">
    <property type="component" value="Unassembled WGS sequence"/>
</dbReference>
<evidence type="ECO:0000259" key="2">
    <source>
        <dbReference type="Pfam" id="PF13400"/>
    </source>
</evidence>
<dbReference type="InterPro" id="IPR028087">
    <property type="entry name" value="Tad_N"/>
</dbReference>
<organism evidence="3 4">
    <name type="scientific">Gemmobacter aquaticus</name>
    <dbReference type="NCBI Taxonomy" id="490185"/>
    <lineage>
        <taxon>Bacteria</taxon>
        <taxon>Pseudomonadati</taxon>
        <taxon>Pseudomonadota</taxon>
        <taxon>Alphaproteobacteria</taxon>
        <taxon>Rhodobacterales</taxon>
        <taxon>Paracoccaceae</taxon>
        <taxon>Gemmobacter</taxon>
    </lineage>
</organism>
<evidence type="ECO:0000256" key="1">
    <source>
        <dbReference type="SAM" id="Phobius"/>
    </source>
</evidence>
<proteinExistence type="predicted"/>
<evidence type="ECO:0000313" key="3">
    <source>
        <dbReference type="EMBL" id="GGO36738.1"/>
    </source>
</evidence>
<dbReference type="AlphaFoldDB" id="A0A918DDJ7"/>
<dbReference type="Pfam" id="PF13400">
    <property type="entry name" value="Tad"/>
    <property type="match status" value="1"/>
</dbReference>
<keyword evidence="1" id="KW-0812">Transmembrane</keyword>
<gene>
    <name evidence="3" type="ORF">GCM10010991_31200</name>
</gene>
<reference evidence="3 4" key="1">
    <citation type="journal article" date="2014" name="Int. J. Syst. Evol. Microbiol.">
        <title>Complete genome sequence of Corynebacterium casei LMG S-19264T (=DSM 44701T), isolated from a smear-ripened cheese.</title>
        <authorList>
            <consortium name="US DOE Joint Genome Institute (JGI-PGF)"/>
            <person name="Walter F."/>
            <person name="Albersmeier A."/>
            <person name="Kalinowski J."/>
            <person name="Ruckert C."/>
        </authorList>
    </citation>
    <scope>NUCLEOTIDE SEQUENCE [LARGE SCALE GENOMIC DNA]</scope>
    <source>
        <strain evidence="3 4">CGMCC 1.7029</strain>
    </source>
</reference>
<sequence>MSVAHIKAFAKDEHGTVLVFWAMSLAVMLGFVALSFDFGRIASTKSELQAFADHVALAAAGELDGQDDAITRAQAAAADMITDRQTFGAGGQTLDVIDYTLTFLSALPDGDTEALTDITTDPVDALYVQATVAPRNVDTPFADALFGLRGGVAPEANVGATAVAGFTQYACDITPLMFCLPSPGYKADENVGDLIRLRSGGSGAAWGPGDFGFLDPDKEEVDPTGPCAGLSGNRLDACLIGAERSITRCFAQRGVDTEPGQKVGIEDAIFNVRFDIYKATMNGRRNDPNYRPAPNVIKGIVPRSGGACIGNSERVSPDTMGLPRDDCFASGSCSRFGDGNWSAGRTAYVATNYDGAGPIVPAGATRYEYYLAEIAAAGGPGSRAAILTDRAETGRASCAPAASPDPERRIVVAAAIDCTAHPVSGRTTNIPVEEFFRLFLTEPVGQDASSPPRLDLWVEVVGSAQGNGGSGGNGGIVHDVVQLFR</sequence>
<keyword evidence="1" id="KW-1133">Transmembrane helix</keyword>
<feature type="domain" description="Putative Flp pilus-assembly TadG-like N-terminal" evidence="2">
    <location>
        <begin position="15"/>
        <end position="61"/>
    </location>
</feature>
<accession>A0A918DDJ7</accession>
<keyword evidence="4" id="KW-1185">Reference proteome</keyword>
<feature type="transmembrane region" description="Helical" evidence="1">
    <location>
        <begin position="18"/>
        <end position="36"/>
    </location>
</feature>